<evidence type="ECO:0000256" key="5">
    <source>
        <dbReference type="ARBA" id="ARBA00023172"/>
    </source>
</evidence>
<dbReference type="SMART" id="SM00292">
    <property type="entry name" value="BRCT"/>
    <property type="match status" value="1"/>
</dbReference>
<dbReference type="Proteomes" id="UP001168821">
    <property type="component" value="Unassembled WGS sequence"/>
</dbReference>
<dbReference type="GO" id="GO:0005524">
    <property type="term" value="F:ATP binding"/>
    <property type="evidence" value="ECO:0007669"/>
    <property type="project" value="InterPro"/>
</dbReference>
<dbReference type="GO" id="GO:0032807">
    <property type="term" value="C:DNA ligase IV complex"/>
    <property type="evidence" value="ECO:0007669"/>
    <property type="project" value="TreeGrafter"/>
</dbReference>
<dbReference type="PROSITE" id="PS50160">
    <property type="entry name" value="DNA_LIGASE_A3"/>
    <property type="match status" value="1"/>
</dbReference>
<dbReference type="InterPro" id="IPR012310">
    <property type="entry name" value="DNA_ligase_ATP-dep_cent"/>
</dbReference>
<dbReference type="Pfam" id="PF01068">
    <property type="entry name" value="DNA_ligase_A_M"/>
    <property type="match status" value="1"/>
</dbReference>
<dbReference type="GO" id="GO:0006310">
    <property type="term" value="P:DNA recombination"/>
    <property type="evidence" value="ECO:0007669"/>
    <property type="project" value="UniProtKB-KW"/>
</dbReference>
<dbReference type="InterPro" id="IPR029710">
    <property type="entry name" value="LIG4"/>
</dbReference>
<feature type="domain" description="ATP-dependent DNA ligase family profile" evidence="7">
    <location>
        <begin position="59"/>
        <end position="181"/>
    </location>
</feature>
<evidence type="ECO:0000259" key="7">
    <source>
        <dbReference type="PROSITE" id="PS50160"/>
    </source>
</evidence>
<proteinExistence type="predicted"/>
<evidence type="ECO:0000313" key="9">
    <source>
        <dbReference type="EMBL" id="KAJ3642626.1"/>
    </source>
</evidence>
<keyword evidence="2" id="KW-0479">Metal-binding</keyword>
<dbReference type="SUPFAM" id="SSF56091">
    <property type="entry name" value="DNA ligase/mRNA capping enzyme, catalytic domain"/>
    <property type="match status" value="1"/>
</dbReference>
<dbReference type="GO" id="GO:0005958">
    <property type="term" value="C:DNA-dependent protein kinase-DNA ligase 4 complex"/>
    <property type="evidence" value="ECO:0007669"/>
    <property type="project" value="TreeGrafter"/>
</dbReference>
<dbReference type="PANTHER" id="PTHR45997:SF1">
    <property type="entry name" value="DNA LIGASE 4"/>
    <property type="match status" value="1"/>
</dbReference>
<dbReference type="InterPro" id="IPR012309">
    <property type="entry name" value="DNA_ligase_ATP-dep_C"/>
</dbReference>
<reference evidence="9" key="1">
    <citation type="journal article" date="2023" name="G3 (Bethesda)">
        <title>Whole genome assemblies of Zophobas morio and Tenebrio molitor.</title>
        <authorList>
            <person name="Kaur S."/>
            <person name="Stinson S.A."/>
            <person name="diCenzo G.C."/>
        </authorList>
    </citation>
    <scope>NUCLEOTIDE SEQUENCE</scope>
    <source>
        <strain evidence="9">QUZm001</strain>
    </source>
</reference>
<evidence type="ECO:0008006" key="11">
    <source>
        <dbReference type="Google" id="ProtNLM"/>
    </source>
</evidence>
<dbReference type="InterPro" id="IPR044125">
    <property type="entry name" value="Adenylation_DNA_ligase_IV"/>
</dbReference>
<dbReference type="GO" id="GO:0006303">
    <property type="term" value="P:double-strand break repair via nonhomologous end joining"/>
    <property type="evidence" value="ECO:0007669"/>
    <property type="project" value="TreeGrafter"/>
</dbReference>
<evidence type="ECO:0000256" key="1">
    <source>
        <dbReference type="ARBA" id="ARBA00022598"/>
    </source>
</evidence>
<dbReference type="CDD" id="cd07903">
    <property type="entry name" value="Adenylation_DNA_ligase_IV"/>
    <property type="match status" value="1"/>
</dbReference>
<evidence type="ECO:0000259" key="8">
    <source>
        <dbReference type="PROSITE" id="PS50172"/>
    </source>
</evidence>
<evidence type="ECO:0000313" key="10">
    <source>
        <dbReference type="Proteomes" id="UP001168821"/>
    </source>
</evidence>
<dbReference type="PROSITE" id="PS50172">
    <property type="entry name" value="BRCT"/>
    <property type="match status" value="1"/>
</dbReference>
<dbReference type="PROSITE" id="PS00333">
    <property type="entry name" value="DNA_LIGASE_A2"/>
    <property type="match status" value="1"/>
</dbReference>
<keyword evidence="3" id="KW-0227">DNA damage</keyword>
<dbReference type="GO" id="GO:0046872">
    <property type="term" value="F:metal ion binding"/>
    <property type="evidence" value="ECO:0007669"/>
    <property type="project" value="UniProtKB-KW"/>
</dbReference>
<dbReference type="EMBL" id="JALNTZ010000008">
    <property type="protein sequence ID" value="KAJ3642626.1"/>
    <property type="molecule type" value="Genomic_DNA"/>
</dbReference>
<dbReference type="Gene3D" id="3.30.470.30">
    <property type="entry name" value="DNA ligase/mRNA capping enzyme"/>
    <property type="match status" value="1"/>
</dbReference>
<dbReference type="GO" id="GO:0003910">
    <property type="term" value="F:DNA ligase (ATP) activity"/>
    <property type="evidence" value="ECO:0007669"/>
    <property type="project" value="InterPro"/>
</dbReference>
<evidence type="ECO:0000256" key="6">
    <source>
        <dbReference type="ARBA" id="ARBA00023204"/>
    </source>
</evidence>
<keyword evidence="10" id="KW-1185">Reference proteome</keyword>
<evidence type="ECO:0000256" key="3">
    <source>
        <dbReference type="ARBA" id="ARBA00022763"/>
    </source>
</evidence>
<keyword evidence="5" id="KW-0233">DNA recombination</keyword>
<accession>A0AA38HT94</accession>
<name>A0AA38HT94_9CUCU</name>
<dbReference type="GO" id="GO:0006297">
    <property type="term" value="P:nucleotide-excision repair, DNA gap filling"/>
    <property type="evidence" value="ECO:0007669"/>
    <property type="project" value="TreeGrafter"/>
</dbReference>
<dbReference type="GO" id="GO:0003677">
    <property type="term" value="F:DNA binding"/>
    <property type="evidence" value="ECO:0007669"/>
    <property type="project" value="InterPro"/>
</dbReference>
<evidence type="ECO:0000256" key="2">
    <source>
        <dbReference type="ARBA" id="ARBA00022723"/>
    </source>
</evidence>
<dbReference type="PANTHER" id="PTHR45997">
    <property type="entry name" value="DNA LIGASE 4"/>
    <property type="match status" value="1"/>
</dbReference>
<dbReference type="AlphaFoldDB" id="A0AA38HT94"/>
<feature type="domain" description="BRCT" evidence="8">
    <location>
        <begin position="342"/>
        <end position="432"/>
    </location>
</feature>
<keyword evidence="6" id="KW-0234">DNA repair</keyword>
<dbReference type="Gene3D" id="3.40.50.10190">
    <property type="entry name" value="BRCT domain"/>
    <property type="match status" value="1"/>
</dbReference>
<dbReference type="InterPro" id="IPR036420">
    <property type="entry name" value="BRCT_dom_sf"/>
</dbReference>
<dbReference type="Pfam" id="PF00533">
    <property type="entry name" value="BRCT"/>
    <property type="match status" value="1"/>
</dbReference>
<keyword evidence="4" id="KW-0460">Magnesium</keyword>
<dbReference type="InterPro" id="IPR001357">
    <property type="entry name" value="BRCT_dom"/>
</dbReference>
<evidence type="ECO:0000256" key="4">
    <source>
        <dbReference type="ARBA" id="ARBA00022842"/>
    </source>
</evidence>
<dbReference type="SUPFAM" id="SSF52113">
    <property type="entry name" value="BRCT domain"/>
    <property type="match status" value="1"/>
</dbReference>
<organism evidence="9 10">
    <name type="scientific">Zophobas morio</name>
    <dbReference type="NCBI Taxonomy" id="2755281"/>
    <lineage>
        <taxon>Eukaryota</taxon>
        <taxon>Metazoa</taxon>
        <taxon>Ecdysozoa</taxon>
        <taxon>Arthropoda</taxon>
        <taxon>Hexapoda</taxon>
        <taxon>Insecta</taxon>
        <taxon>Pterygota</taxon>
        <taxon>Neoptera</taxon>
        <taxon>Endopterygota</taxon>
        <taxon>Coleoptera</taxon>
        <taxon>Polyphaga</taxon>
        <taxon>Cucujiformia</taxon>
        <taxon>Tenebrionidae</taxon>
        <taxon>Zophobas</taxon>
    </lineage>
</organism>
<dbReference type="InterPro" id="IPR016059">
    <property type="entry name" value="DNA_ligase_ATP-dep_CS"/>
</dbReference>
<dbReference type="InterPro" id="IPR012340">
    <property type="entry name" value="NA-bd_OB-fold"/>
</dbReference>
<gene>
    <name evidence="9" type="ORF">Zmor_025389</name>
</gene>
<dbReference type="Pfam" id="PF04679">
    <property type="entry name" value="DNA_ligase_A_C"/>
    <property type="match status" value="1"/>
</dbReference>
<sequence length="581" mass="66657">MSENREIEKSRNGKFSKSLLKNVFDLETKRVILDGKMMLWNKKTKRFGSKGMNYDVKKLGLRKYQPSFCAFDILMHNDTILTNQSLRKRLQILKKVVKNPVEGAVVVSKYSEVSTRSDVVDALNTSVDNNEEGIVVKDTSSVYKCSDRNSGWFKMKMEYFDDVVHDLDVLMMGGTYGSGNKLNSFIVGVSAGVGTYYSLGSISSGLNDEELDLLSDKFKTHGIDFKDFGTKTKGKLFFGRETPHVYIEPENSYIFQIRATELIRVTNDAVKCPYTLRFPRVLKIRNDKPPDDCLSMNELLELSQNKTIVKLNKRHIDLDEIVSKARPSKKIKVEVVSFEQPDAGDFLKNIRFYVDSGTEKWGTEEIYHSIKKLGGEVSYRLEPNVDIVLISKLNTKISNAMKQSNGFDIIHVDWLRRVLEDRELVDYKSDEIFYCGSNFRRNLSTNLDQFGDSFMAKTSKASLQRAFDMMRKKDDFLNTNDALAVNGSYYFSDYVAYFDRFEEINNPGSKQIYYSYPDELEFEFYKGAVNKELTPEVNLVVLAENNHDRKLLISNFIENNGLPKIEIVAKDFIFDKISSQA</sequence>
<protein>
    <recommendedName>
        <fullName evidence="11">DNA ligase 4</fullName>
    </recommendedName>
</protein>
<keyword evidence="1" id="KW-0436">Ligase</keyword>
<dbReference type="SUPFAM" id="SSF50249">
    <property type="entry name" value="Nucleic acid-binding proteins"/>
    <property type="match status" value="1"/>
</dbReference>
<dbReference type="Gene3D" id="2.40.50.140">
    <property type="entry name" value="Nucleic acid-binding proteins"/>
    <property type="match status" value="1"/>
</dbReference>
<comment type="caution">
    <text evidence="9">The sequence shown here is derived from an EMBL/GenBank/DDBJ whole genome shotgun (WGS) entry which is preliminary data.</text>
</comment>